<feature type="non-terminal residue" evidence="4">
    <location>
        <position position="68"/>
    </location>
</feature>
<keyword evidence="1" id="KW-1015">Disulfide bond</keyword>
<reference evidence="4 5" key="1">
    <citation type="submission" date="2024-05" db="EMBL/GenBank/DDBJ databases">
        <title>Genome sequencing and assembly of Indian major carp, Cirrhinus mrigala (Hamilton, 1822).</title>
        <authorList>
            <person name="Mohindra V."/>
            <person name="Chowdhury L.M."/>
            <person name="Lal K."/>
            <person name="Jena J.K."/>
        </authorList>
    </citation>
    <scope>NUCLEOTIDE SEQUENCE [LARGE SCALE GENOMIC DNA]</scope>
    <source>
        <strain evidence="4">CM1030</strain>
        <tissue evidence="4">Blood</tissue>
    </source>
</reference>
<dbReference type="Pfam" id="PF00094">
    <property type="entry name" value="VWD"/>
    <property type="match status" value="1"/>
</dbReference>
<comment type="caution">
    <text evidence="4">The sequence shown here is derived from an EMBL/GenBank/DDBJ whole genome shotgun (WGS) entry which is preliminary data.</text>
</comment>
<dbReference type="PANTHER" id="PTHR11339">
    <property type="entry name" value="EXTRACELLULAR MATRIX GLYCOPROTEIN RELATED"/>
    <property type="match status" value="1"/>
</dbReference>
<evidence type="ECO:0000313" key="4">
    <source>
        <dbReference type="EMBL" id="KAL0155888.1"/>
    </source>
</evidence>
<accession>A0ABD0N119</accession>
<organism evidence="4 5">
    <name type="scientific">Cirrhinus mrigala</name>
    <name type="common">Mrigala</name>
    <dbReference type="NCBI Taxonomy" id="683832"/>
    <lineage>
        <taxon>Eukaryota</taxon>
        <taxon>Metazoa</taxon>
        <taxon>Chordata</taxon>
        <taxon>Craniata</taxon>
        <taxon>Vertebrata</taxon>
        <taxon>Euteleostomi</taxon>
        <taxon>Actinopterygii</taxon>
        <taxon>Neopterygii</taxon>
        <taxon>Teleostei</taxon>
        <taxon>Ostariophysi</taxon>
        <taxon>Cypriniformes</taxon>
        <taxon>Cyprinidae</taxon>
        <taxon>Labeoninae</taxon>
        <taxon>Labeonini</taxon>
        <taxon>Cirrhinus</taxon>
    </lineage>
</organism>
<protein>
    <recommendedName>
        <fullName evidence="3">VWFD domain-containing protein</fullName>
    </recommendedName>
</protein>
<keyword evidence="5" id="KW-1185">Reference proteome</keyword>
<feature type="non-terminal residue" evidence="4">
    <location>
        <position position="1"/>
    </location>
</feature>
<proteinExistence type="predicted"/>
<dbReference type="PANTHER" id="PTHR11339:SF371">
    <property type="entry name" value="MUCIN-2"/>
    <property type="match status" value="1"/>
</dbReference>
<gene>
    <name evidence="4" type="ORF">M9458_050151</name>
</gene>
<dbReference type="PROSITE" id="PS51233">
    <property type="entry name" value="VWFD"/>
    <property type="match status" value="1"/>
</dbReference>
<sequence length="68" mass="8012">NHVNNICSMWGNFHFKTFDGDFYQFPGTCEYKLVYDCKDPSPWFSVYVKRSESSKISRVSVTIKSFEI</sequence>
<name>A0ABD0N119_CIRMR</name>
<dbReference type="AlphaFoldDB" id="A0ABD0N119"/>
<evidence type="ECO:0000313" key="5">
    <source>
        <dbReference type="Proteomes" id="UP001529510"/>
    </source>
</evidence>
<evidence type="ECO:0000256" key="1">
    <source>
        <dbReference type="ARBA" id="ARBA00023157"/>
    </source>
</evidence>
<evidence type="ECO:0000259" key="3">
    <source>
        <dbReference type="PROSITE" id="PS51233"/>
    </source>
</evidence>
<dbReference type="InterPro" id="IPR001846">
    <property type="entry name" value="VWF_type-D"/>
</dbReference>
<keyword evidence="2" id="KW-0325">Glycoprotein</keyword>
<dbReference type="EMBL" id="JAMKFB020000025">
    <property type="protein sequence ID" value="KAL0155888.1"/>
    <property type="molecule type" value="Genomic_DNA"/>
</dbReference>
<feature type="domain" description="VWFD" evidence="3">
    <location>
        <begin position="5"/>
        <end position="68"/>
    </location>
</feature>
<dbReference type="InterPro" id="IPR050780">
    <property type="entry name" value="Mucin_vWF_Thrombospondin_sf"/>
</dbReference>
<dbReference type="Proteomes" id="UP001529510">
    <property type="component" value="Unassembled WGS sequence"/>
</dbReference>
<evidence type="ECO:0000256" key="2">
    <source>
        <dbReference type="ARBA" id="ARBA00023180"/>
    </source>
</evidence>